<accession>A0A091T7Z3</accession>
<protein>
    <submittedName>
        <fullName evidence="1">RNA-directed DNA polymerase from mobile element jockey</fullName>
    </submittedName>
</protein>
<keyword evidence="2" id="KW-1185">Reference proteome</keyword>
<dbReference type="GO" id="GO:0003964">
    <property type="term" value="F:RNA-directed DNA polymerase activity"/>
    <property type="evidence" value="ECO:0007669"/>
    <property type="project" value="UniProtKB-KW"/>
</dbReference>
<dbReference type="Proteomes" id="UP000053840">
    <property type="component" value="Unassembled WGS sequence"/>
</dbReference>
<sequence length="109" mass="12422">TVGEDQVRDHLQNLNVHKSMGPNEIHPWVPRELADKVAKPLSIIFEKSWQSGEVPSDWKKGNTTPIFKKGKIEDPGNYRPVSLISVPGKILEQILLETMLRHMKNNDMV</sequence>
<dbReference type="PANTHER" id="PTHR33395">
    <property type="entry name" value="TRANSCRIPTASE, PUTATIVE-RELATED-RELATED"/>
    <property type="match status" value="1"/>
</dbReference>
<evidence type="ECO:0000313" key="1">
    <source>
        <dbReference type="EMBL" id="KFQ54018.1"/>
    </source>
</evidence>
<dbReference type="GO" id="GO:0061343">
    <property type="term" value="P:cell adhesion involved in heart morphogenesis"/>
    <property type="evidence" value="ECO:0007669"/>
    <property type="project" value="TreeGrafter"/>
</dbReference>
<feature type="non-terminal residue" evidence="1">
    <location>
        <position position="1"/>
    </location>
</feature>
<dbReference type="PANTHER" id="PTHR33395:SF22">
    <property type="entry name" value="REVERSE TRANSCRIPTASE DOMAIN-CONTAINING PROTEIN"/>
    <property type="match status" value="1"/>
</dbReference>
<dbReference type="GO" id="GO:0031012">
    <property type="term" value="C:extracellular matrix"/>
    <property type="evidence" value="ECO:0007669"/>
    <property type="project" value="TreeGrafter"/>
</dbReference>
<organism evidence="1 2">
    <name type="scientific">Nestor notabilis</name>
    <name type="common">Kea</name>
    <dbReference type="NCBI Taxonomy" id="176057"/>
    <lineage>
        <taxon>Eukaryota</taxon>
        <taxon>Metazoa</taxon>
        <taxon>Chordata</taxon>
        <taxon>Craniata</taxon>
        <taxon>Vertebrata</taxon>
        <taxon>Euteleostomi</taxon>
        <taxon>Archelosauria</taxon>
        <taxon>Archosauria</taxon>
        <taxon>Dinosauria</taxon>
        <taxon>Saurischia</taxon>
        <taxon>Theropoda</taxon>
        <taxon>Coelurosauria</taxon>
        <taxon>Aves</taxon>
        <taxon>Neognathae</taxon>
        <taxon>Neoaves</taxon>
        <taxon>Telluraves</taxon>
        <taxon>Australaves</taxon>
        <taxon>Psittaciformes</taxon>
        <taxon>Psittacidae</taxon>
        <taxon>Nestor</taxon>
    </lineage>
</organism>
<keyword evidence="1" id="KW-0548">Nucleotidyltransferase</keyword>
<keyword evidence="1" id="KW-0808">Transferase</keyword>
<keyword evidence="1" id="KW-0695">RNA-directed DNA polymerase</keyword>
<name>A0A091T7Z3_NESNO</name>
<dbReference type="EMBL" id="KK945522">
    <property type="protein sequence ID" value="KFQ54018.1"/>
    <property type="molecule type" value="Genomic_DNA"/>
</dbReference>
<proteinExistence type="predicted"/>
<dbReference type="AlphaFoldDB" id="A0A091T7Z3"/>
<reference evidence="1 2" key="1">
    <citation type="submission" date="2014-04" db="EMBL/GenBank/DDBJ databases">
        <title>Genome evolution of avian class.</title>
        <authorList>
            <person name="Zhang G."/>
            <person name="Li C."/>
        </authorList>
    </citation>
    <scope>NUCLEOTIDE SEQUENCE [LARGE SCALE GENOMIC DNA]</scope>
    <source>
        <strain evidence="1">BGI_N333</strain>
    </source>
</reference>
<gene>
    <name evidence="1" type="ORF">N333_10589</name>
</gene>
<feature type="non-terminal residue" evidence="1">
    <location>
        <position position="109"/>
    </location>
</feature>
<dbReference type="GO" id="GO:0007508">
    <property type="term" value="P:larval heart development"/>
    <property type="evidence" value="ECO:0007669"/>
    <property type="project" value="TreeGrafter"/>
</dbReference>
<evidence type="ECO:0000313" key="2">
    <source>
        <dbReference type="Proteomes" id="UP000053840"/>
    </source>
</evidence>